<dbReference type="OrthoDB" id="3445803at2759"/>
<protein>
    <submittedName>
        <fullName evidence="5">Glycoside hydrolase family 39 protein</fullName>
    </submittedName>
</protein>
<evidence type="ECO:0000313" key="6">
    <source>
        <dbReference type="Proteomes" id="UP000799539"/>
    </source>
</evidence>
<reference evidence="5" key="1">
    <citation type="journal article" date="2020" name="Stud. Mycol.">
        <title>101 Dothideomycetes genomes: a test case for predicting lifestyles and emergence of pathogens.</title>
        <authorList>
            <person name="Haridas S."/>
            <person name="Albert R."/>
            <person name="Binder M."/>
            <person name="Bloem J."/>
            <person name="Labutti K."/>
            <person name="Salamov A."/>
            <person name="Andreopoulos B."/>
            <person name="Baker S."/>
            <person name="Barry K."/>
            <person name="Bills G."/>
            <person name="Bluhm B."/>
            <person name="Cannon C."/>
            <person name="Castanera R."/>
            <person name="Culley D."/>
            <person name="Daum C."/>
            <person name="Ezra D."/>
            <person name="Gonzalez J."/>
            <person name="Henrissat B."/>
            <person name="Kuo A."/>
            <person name="Liang C."/>
            <person name="Lipzen A."/>
            <person name="Lutzoni F."/>
            <person name="Magnuson J."/>
            <person name="Mondo S."/>
            <person name="Nolan M."/>
            <person name="Ohm R."/>
            <person name="Pangilinan J."/>
            <person name="Park H.-J."/>
            <person name="Ramirez L."/>
            <person name="Alfaro M."/>
            <person name="Sun H."/>
            <person name="Tritt A."/>
            <person name="Yoshinaga Y."/>
            <person name="Zwiers L.-H."/>
            <person name="Turgeon B."/>
            <person name="Goodwin S."/>
            <person name="Spatafora J."/>
            <person name="Crous P."/>
            <person name="Grigoriev I."/>
        </authorList>
    </citation>
    <scope>NUCLEOTIDE SEQUENCE</scope>
    <source>
        <strain evidence="5">SCOH1-5</strain>
    </source>
</reference>
<sequence>MLTLTFSLAATLLSVAATAQSNLGGQGYVDLSVYGGVPDRKAAGILYGLPNNPAYSPQSAPSRSIWGNFYQGAGISWVRAGGAQIPFEGYAGDVKSGNTTGFDNRFASALQNYQDARALDPNTRFVLLPHDIWGADSVEASTTIFPCDNGDCAEWGRFLDKLIASLKENDMTTNLYIDIWNEPDGSNFWPGSQDQYLQAWDYAYDRYRSALGSAILVGPSTASQPALDNQWWTNYTNHIKGNNKIPDWYSAHQLNGRNSPNCGNDPVNTQNQLNAVLSRAGLPTRPFQLNEYAASDEQTPAYTAWFIERFERTGITGLRANWGSRVGLHNDLAKLLGPGGSSYKGSDFYKLGDWHVLNYYTQMQKGLITRAGATVSTCYDLYVTQERDVGVAHILAGTRGQTGAYPITISNVDSMPAYKGKSTLRALIREIPFNGGGQVDGPNVVSNGTVAVQNNQVVVTLDQNLDSAYTIDLYAQ</sequence>
<gene>
    <name evidence="5" type="ORF">CERZMDRAFT_72197</name>
</gene>
<organism evidence="5 6">
    <name type="scientific">Cercospora zeae-maydis SCOH1-5</name>
    <dbReference type="NCBI Taxonomy" id="717836"/>
    <lineage>
        <taxon>Eukaryota</taxon>
        <taxon>Fungi</taxon>
        <taxon>Dikarya</taxon>
        <taxon>Ascomycota</taxon>
        <taxon>Pezizomycotina</taxon>
        <taxon>Dothideomycetes</taxon>
        <taxon>Dothideomycetidae</taxon>
        <taxon>Mycosphaerellales</taxon>
        <taxon>Mycosphaerellaceae</taxon>
        <taxon>Cercospora</taxon>
    </lineage>
</organism>
<keyword evidence="6" id="KW-1185">Reference proteome</keyword>
<evidence type="ECO:0000256" key="4">
    <source>
        <dbReference type="SAM" id="SignalP"/>
    </source>
</evidence>
<dbReference type="SUPFAM" id="SSF51445">
    <property type="entry name" value="(Trans)glycosidases"/>
    <property type="match status" value="1"/>
</dbReference>
<keyword evidence="3" id="KW-0326">Glycosidase</keyword>
<dbReference type="EMBL" id="ML992722">
    <property type="protein sequence ID" value="KAF2206417.1"/>
    <property type="molecule type" value="Genomic_DNA"/>
</dbReference>
<keyword evidence="4" id="KW-0732">Signal</keyword>
<evidence type="ECO:0000256" key="1">
    <source>
        <dbReference type="ARBA" id="ARBA00005641"/>
    </source>
</evidence>
<dbReference type="PROSITE" id="PS00659">
    <property type="entry name" value="GLYCOSYL_HYDROL_F5"/>
    <property type="match status" value="1"/>
</dbReference>
<accession>A0A6A6F281</accession>
<dbReference type="GO" id="GO:0005975">
    <property type="term" value="P:carbohydrate metabolic process"/>
    <property type="evidence" value="ECO:0007669"/>
    <property type="project" value="InterPro"/>
</dbReference>
<dbReference type="InterPro" id="IPR018087">
    <property type="entry name" value="Glyco_hydro_5_CS"/>
</dbReference>
<name>A0A6A6F281_9PEZI</name>
<dbReference type="Gene3D" id="3.20.20.80">
    <property type="entry name" value="Glycosidases"/>
    <property type="match status" value="1"/>
</dbReference>
<evidence type="ECO:0000256" key="2">
    <source>
        <dbReference type="ARBA" id="ARBA00022801"/>
    </source>
</evidence>
<dbReference type="InterPro" id="IPR017853">
    <property type="entry name" value="GH"/>
</dbReference>
<dbReference type="Proteomes" id="UP000799539">
    <property type="component" value="Unassembled WGS sequence"/>
</dbReference>
<keyword evidence="2 5" id="KW-0378">Hydrolase</keyword>
<feature type="signal peptide" evidence="4">
    <location>
        <begin position="1"/>
        <end position="19"/>
    </location>
</feature>
<proteinExistence type="inferred from homology"/>
<dbReference type="GO" id="GO:0004553">
    <property type="term" value="F:hydrolase activity, hydrolyzing O-glycosyl compounds"/>
    <property type="evidence" value="ECO:0007669"/>
    <property type="project" value="InterPro"/>
</dbReference>
<evidence type="ECO:0000313" key="5">
    <source>
        <dbReference type="EMBL" id="KAF2206417.1"/>
    </source>
</evidence>
<dbReference type="AlphaFoldDB" id="A0A6A6F281"/>
<feature type="chain" id="PRO_5025429458" evidence="4">
    <location>
        <begin position="20"/>
        <end position="476"/>
    </location>
</feature>
<evidence type="ECO:0000256" key="3">
    <source>
        <dbReference type="ARBA" id="ARBA00023295"/>
    </source>
</evidence>
<comment type="similarity">
    <text evidence="1">Belongs to the glycosyl hydrolase 5 (cellulase A) family.</text>
</comment>